<dbReference type="EMBL" id="VUMZ01000001">
    <property type="protein sequence ID" value="MST51009.1"/>
    <property type="molecule type" value="Genomic_DNA"/>
</dbReference>
<dbReference type="InterPro" id="IPR013783">
    <property type="entry name" value="Ig-like_fold"/>
</dbReference>
<dbReference type="InterPro" id="IPR035451">
    <property type="entry name" value="Ada-like_dom_sf"/>
</dbReference>
<dbReference type="Gene3D" id="3.40.570.10">
    <property type="entry name" value="Extracellular Endonuclease, subunit A"/>
    <property type="match status" value="1"/>
</dbReference>
<proteinExistence type="predicted"/>
<dbReference type="CDD" id="cd00063">
    <property type="entry name" value="FN3"/>
    <property type="match status" value="1"/>
</dbReference>
<dbReference type="Gene3D" id="2.60.40.10">
    <property type="entry name" value="Immunoglobulins"/>
    <property type="match status" value="1"/>
</dbReference>
<dbReference type="Gene3D" id="3.40.10.10">
    <property type="entry name" value="DNA Methylphosphotriester Repair Domain"/>
    <property type="match status" value="1"/>
</dbReference>
<dbReference type="AlphaFoldDB" id="A0A6L5Y2T0"/>
<dbReference type="RefSeq" id="WP_154573477.1">
    <property type="nucleotide sequence ID" value="NZ_VUMZ01000001.1"/>
</dbReference>
<dbReference type="InterPro" id="IPR044927">
    <property type="entry name" value="Endonuclea_NS_2"/>
</dbReference>
<dbReference type="GeneID" id="303113992"/>
<protein>
    <recommendedName>
        <fullName evidence="2">Fibronectin type-III domain-containing protein</fullName>
    </recommendedName>
</protein>
<dbReference type="InterPro" id="IPR044929">
    <property type="entry name" value="DNA/RNA_non-sp_Endonuclease_sf"/>
</dbReference>
<evidence type="ECO:0000259" key="2">
    <source>
        <dbReference type="PROSITE" id="PS50853"/>
    </source>
</evidence>
<feature type="domain" description="Fibronectin type-III" evidence="2">
    <location>
        <begin position="40"/>
        <end position="124"/>
    </location>
</feature>
<keyword evidence="1" id="KW-0732">Signal</keyword>
<organism evidence="3 4">
    <name type="scientific">Hornefia butyriciproducens</name>
    <dbReference type="NCBI Taxonomy" id="2652293"/>
    <lineage>
        <taxon>Bacteria</taxon>
        <taxon>Bacillati</taxon>
        <taxon>Bacillota</taxon>
        <taxon>Clostridia</taxon>
        <taxon>Peptostreptococcales</taxon>
        <taxon>Anaerovoracaceae</taxon>
        <taxon>Hornefia</taxon>
    </lineage>
</organism>
<evidence type="ECO:0000256" key="1">
    <source>
        <dbReference type="SAM" id="SignalP"/>
    </source>
</evidence>
<dbReference type="SUPFAM" id="SSF57884">
    <property type="entry name" value="Ada DNA repair protein, N-terminal domain (N-Ada 10)"/>
    <property type="match status" value="1"/>
</dbReference>
<feature type="signal peptide" evidence="1">
    <location>
        <begin position="1"/>
        <end position="25"/>
    </location>
</feature>
<evidence type="ECO:0000313" key="3">
    <source>
        <dbReference type="EMBL" id="MST51009.1"/>
    </source>
</evidence>
<dbReference type="Pfam" id="PF13930">
    <property type="entry name" value="Endonuclea_NS_2"/>
    <property type="match status" value="1"/>
</dbReference>
<gene>
    <name evidence="3" type="ORF">FYJ64_01515</name>
</gene>
<dbReference type="InterPro" id="IPR036116">
    <property type="entry name" value="FN3_sf"/>
</dbReference>
<feature type="chain" id="PRO_5039225125" description="Fibronectin type-III domain-containing protein" evidence="1">
    <location>
        <begin position="26"/>
        <end position="377"/>
    </location>
</feature>
<sequence length="377" mass="41656">MNVRNVYLKRILTLMIAVLTALSLAGTDPATVSAASGVAAPTKVKATNLYTGVRLTWKKPTKDTTFRVYVKTGGKYKKAGTASANKFVYKKAKSGKTYTFRIRAYRKGSRSGYSRTVTKRFVRSLANMEYKGKGYAVLHGNKPNFSDAQVTRARNAYITFGKLDDRGRCTAVTASVSSETLPREERGDISSVHPTGWVSGQGWQRCHLLAFSLGGGNANPRNLITGSAQLNVSGGMWIFEEQVLNYVRQTGNHVLYRVTPVFKGKEPVARGVHMEARSVENAGLQYNVYVFNVMDGYKIDYSTGIVRAKNAAAEENPGGSSHSNAKRTYILNENTKKFHYPSCSAVKRMKPSNRKKVKTSRKSLIQKGYDPCKICEP</sequence>
<dbReference type="SMART" id="SM00060">
    <property type="entry name" value="FN3"/>
    <property type="match status" value="1"/>
</dbReference>
<accession>A0A6L5Y2T0</accession>
<evidence type="ECO:0000313" key="4">
    <source>
        <dbReference type="Proteomes" id="UP000474676"/>
    </source>
</evidence>
<keyword evidence="4" id="KW-1185">Reference proteome</keyword>
<name>A0A6L5Y2T0_9FIRM</name>
<comment type="caution">
    <text evidence="3">The sequence shown here is derived from an EMBL/GenBank/DDBJ whole genome shotgun (WGS) entry which is preliminary data.</text>
</comment>
<dbReference type="Pfam" id="PF00041">
    <property type="entry name" value="fn3"/>
    <property type="match status" value="1"/>
</dbReference>
<dbReference type="PROSITE" id="PS50853">
    <property type="entry name" value="FN3"/>
    <property type="match status" value="1"/>
</dbReference>
<dbReference type="SUPFAM" id="SSF49265">
    <property type="entry name" value="Fibronectin type III"/>
    <property type="match status" value="1"/>
</dbReference>
<reference evidence="3 4" key="1">
    <citation type="submission" date="2019-08" db="EMBL/GenBank/DDBJ databases">
        <title>In-depth cultivation of the pig gut microbiome towards novel bacterial diversity and tailored functional studies.</title>
        <authorList>
            <person name="Wylensek D."/>
            <person name="Hitch T.C.A."/>
            <person name="Clavel T."/>
        </authorList>
    </citation>
    <scope>NUCLEOTIDE SEQUENCE [LARGE SCALE GENOMIC DNA]</scope>
    <source>
        <strain evidence="3 4">WCA-MUC-591-APC-3H</strain>
    </source>
</reference>
<dbReference type="InterPro" id="IPR003961">
    <property type="entry name" value="FN3_dom"/>
</dbReference>
<dbReference type="Proteomes" id="UP000474676">
    <property type="component" value="Unassembled WGS sequence"/>
</dbReference>